<proteinExistence type="predicted"/>
<dbReference type="AlphaFoldDB" id="A0A0L0KNU5"/>
<reference evidence="3" key="1">
    <citation type="submission" date="2014-07" db="EMBL/GenBank/DDBJ databases">
        <title>Genome sequencing of plant-pathogenic Streptomyces species.</title>
        <authorList>
            <person name="Harrison J."/>
            <person name="Sapp M."/>
            <person name="Thwaites R."/>
            <person name="Studholme D.J."/>
        </authorList>
    </citation>
    <scope>NUCLEOTIDE SEQUENCE [LARGE SCALE GENOMIC DNA]</scope>
    <source>
        <strain evidence="3">NCPPB 4445</strain>
    </source>
</reference>
<organism evidence="2 3">
    <name type="scientific">Streptomyces acidiscabies</name>
    <dbReference type="NCBI Taxonomy" id="42234"/>
    <lineage>
        <taxon>Bacteria</taxon>
        <taxon>Bacillati</taxon>
        <taxon>Actinomycetota</taxon>
        <taxon>Actinomycetes</taxon>
        <taxon>Kitasatosporales</taxon>
        <taxon>Streptomycetaceae</taxon>
        <taxon>Streptomyces</taxon>
    </lineage>
</organism>
<feature type="chain" id="PRO_5005542745" description="DUF2690 domain-containing protein" evidence="1">
    <location>
        <begin position="30"/>
        <end position="149"/>
    </location>
</feature>
<accession>A0A0L0KNU5</accession>
<dbReference type="RefSeq" id="WP_050369490.1">
    <property type="nucleotide sequence ID" value="NZ_KQ257801.1"/>
</dbReference>
<dbReference type="Proteomes" id="UP000037151">
    <property type="component" value="Unassembled WGS sequence"/>
</dbReference>
<dbReference type="InterPro" id="IPR021224">
    <property type="entry name" value="DUF2690"/>
</dbReference>
<dbReference type="OrthoDB" id="2863790at2"/>
<gene>
    <name evidence="2" type="ORF">IQ63_04535</name>
</gene>
<dbReference type="PATRIC" id="fig|42234.21.peg.935"/>
<dbReference type="EMBL" id="JPPY01000028">
    <property type="protein sequence ID" value="KND39260.1"/>
    <property type="molecule type" value="Genomic_DNA"/>
</dbReference>
<evidence type="ECO:0000313" key="3">
    <source>
        <dbReference type="Proteomes" id="UP000037151"/>
    </source>
</evidence>
<sequence length="149" mass="15694">MNISVARKSLAVASAAIALTVGLSGSADAAAYDGQDPISSGCANSAITARSNAIYVGSTQVGTIELRYSTSCRTAWARVRSTGPYGTATVTRTSNWDWYRCDSLSWNASMGQYTCYTQMLNDAGVESFARGSASMSNGYNSDDVETGTY</sequence>
<evidence type="ECO:0008006" key="4">
    <source>
        <dbReference type="Google" id="ProtNLM"/>
    </source>
</evidence>
<comment type="caution">
    <text evidence="2">The sequence shown here is derived from an EMBL/GenBank/DDBJ whole genome shotgun (WGS) entry which is preliminary data.</text>
</comment>
<evidence type="ECO:0000256" key="1">
    <source>
        <dbReference type="SAM" id="SignalP"/>
    </source>
</evidence>
<feature type="signal peptide" evidence="1">
    <location>
        <begin position="1"/>
        <end position="29"/>
    </location>
</feature>
<protein>
    <recommendedName>
        <fullName evidence="4">DUF2690 domain-containing protein</fullName>
    </recommendedName>
</protein>
<keyword evidence="1" id="KW-0732">Signal</keyword>
<dbReference type="Pfam" id="PF10901">
    <property type="entry name" value="DUF2690"/>
    <property type="match status" value="1"/>
</dbReference>
<evidence type="ECO:0000313" key="2">
    <source>
        <dbReference type="EMBL" id="KND39260.1"/>
    </source>
</evidence>
<name>A0A0L0KNU5_9ACTN</name>